<evidence type="ECO:0000313" key="9">
    <source>
        <dbReference type="Proteomes" id="UP001370490"/>
    </source>
</evidence>
<dbReference type="AlphaFoldDB" id="A0AAN8UVU1"/>
<keyword evidence="2 6" id="KW-0812">Transmembrane</keyword>
<feature type="domain" description="Amino acid transporter transmembrane" evidence="7">
    <location>
        <begin position="84"/>
        <end position="162"/>
    </location>
</feature>
<proteinExistence type="predicted"/>
<evidence type="ECO:0000256" key="1">
    <source>
        <dbReference type="ARBA" id="ARBA00004370"/>
    </source>
</evidence>
<sequence length="171" mass="19251">MGVVMVKDVIVFLEQRTGAKAFGNLSAPLYPVGVAVYCFEGIGMVLPLESETKDKTNYGKVVFLTMRFVYEIVERYFTGGRFCLWLRWLMVLLVSLVAISFPNFTDFLSLVRNSICCGLEFVLPSLFHLLVFKEMVGWKGVSSDIVIMILGIVLAVSGTWYSLMEMFSVKV</sequence>
<dbReference type="InterPro" id="IPR013057">
    <property type="entry name" value="AA_transpt_TM"/>
</dbReference>
<evidence type="ECO:0000256" key="2">
    <source>
        <dbReference type="ARBA" id="ARBA00022692"/>
    </source>
</evidence>
<keyword evidence="3" id="KW-0813">Transport</keyword>
<dbReference type="GO" id="GO:0016020">
    <property type="term" value="C:membrane"/>
    <property type="evidence" value="ECO:0007669"/>
    <property type="project" value="UniProtKB-SubCell"/>
</dbReference>
<comment type="caution">
    <text evidence="8">The sequence shown here is derived from an EMBL/GenBank/DDBJ whole genome shotgun (WGS) entry which is preliminary data.</text>
</comment>
<keyword evidence="4 6" id="KW-1133">Transmembrane helix</keyword>
<dbReference type="GO" id="GO:0006865">
    <property type="term" value="P:amino acid transport"/>
    <property type="evidence" value="ECO:0007669"/>
    <property type="project" value="UniProtKB-KW"/>
</dbReference>
<keyword evidence="3" id="KW-0029">Amino-acid transport</keyword>
<protein>
    <submittedName>
        <fullName evidence="8">Amino acid transporter, transmembrane domain</fullName>
    </submittedName>
</protein>
<evidence type="ECO:0000256" key="5">
    <source>
        <dbReference type="ARBA" id="ARBA00023136"/>
    </source>
</evidence>
<evidence type="ECO:0000256" key="3">
    <source>
        <dbReference type="ARBA" id="ARBA00022970"/>
    </source>
</evidence>
<comment type="subcellular location">
    <subcellularLocation>
        <location evidence="1">Membrane</location>
    </subcellularLocation>
</comment>
<name>A0AAN8UVU1_9MAGN</name>
<gene>
    <name evidence="8" type="ORF">RJ641_019689</name>
</gene>
<organism evidence="8 9">
    <name type="scientific">Dillenia turbinata</name>
    <dbReference type="NCBI Taxonomy" id="194707"/>
    <lineage>
        <taxon>Eukaryota</taxon>
        <taxon>Viridiplantae</taxon>
        <taxon>Streptophyta</taxon>
        <taxon>Embryophyta</taxon>
        <taxon>Tracheophyta</taxon>
        <taxon>Spermatophyta</taxon>
        <taxon>Magnoliopsida</taxon>
        <taxon>eudicotyledons</taxon>
        <taxon>Gunneridae</taxon>
        <taxon>Pentapetalae</taxon>
        <taxon>Dilleniales</taxon>
        <taxon>Dilleniaceae</taxon>
        <taxon>Dillenia</taxon>
    </lineage>
</organism>
<feature type="transmembrane region" description="Helical" evidence="6">
    <location>
        <begin position="84"/>
        <end position="104"/>
    </location>
</feature>
<feature type="transmembrane region" description="Helical" evidence="6">
    <location>
        <begin position="144"/>
        <end position="163"/>
    </location>
</feature>
<evidence type="ECO:0000256" key="6">
    <source>
        <dbReference type="SAM" id="Phobius"/>
    </source>
</evidence>
<keyword evidence="9" id="KW-1185">Reference proteome</keyword>
<evidence type="ECO:0000313" key="8">
    <source>
        <dbReference type="EMBL" id="KAK6916828.1"/>
    </source>
</evidence>
<evidence type="ECO:0000256" key="4">
    <source>
        <dbReference type="ARBA" id="ARBA00022989"/>
    </source>
</evidence>
<dbReference type="Pfam" id="PF01490">
    <property type="entry name" value="Aa_trans"/>
    <property type="match status" value="1"/>
</dbReference>
<reference evidence="8 9" key="1">
    <citation type="submission" date="2023-12" db="EMBL/GenBank/DDBJ databases">
        <title>A high-quality genome assembly for Dillenia turbinata (Dilleniales).</title>
        <authorList>
            <person name="Chanderbali A."/>
        </authorList>
    </citation>
    <scope>NUCLEOTIDE SEQUENCE [LARGE SCALE GENOMIC DNA]</scope>
    <source>
        <strain evidence="8">LSX21</strain>
        <tissue evidence="8">Leaf</tissue>
    </source>
</reference>
<evidence type="ECO:0000259" key="7">
    <source>
        <dbReference type="Pfam" id="PF01490"/>
    </source>
</evidence>
<keyword evidence="5 6" id="KW-0472">Membrane</keyword>
<dbReference type="EMBL" id="JBAMMX010000024">
    <property type="protein sequence ID" value="KAK6916828.1"/>
    <property type="molecule type" value="Genomic_DNA"/>
</dbReference>
<feature type="transmembrane region" description="Helical" evidence="6">
    <location>
        <begin position="110"/>
        <end position="132"/>
    </location>
</feature>
<dbReference type="Proteomes" id="UP001370490">
    <property type="component" value="Unassembled WGS sequence"/>
</dbReference>
<accession>A0AAN8UVU1</accession>